<protein>
    <submittedName>
        <fullName evidence="1">Uncharacterized protein</fullName>
    </submittedName>
</protein>
<gene>
    <name evidence="1" type="ORF">HNY73_009512</name>
</gene>
<evidence type="ECO:0000313" key="2">
    <source>
        <dbReference type="Proteomes" id="UP000807504"/>
    </source>
</evidence>
<proteinExistence type="predicted"/>
<name>A0A8T0FEX9_ARGBR</name>
<reference evidence="1" key="2">
    <citation type="submission" date="2020-06" db="EMBL/GenBank/DDBJ databases">
        <authorList>
            <person name="Sheffer M."/>
        </authorList>
    </citation>
    <scope>NUCLEOTIDE SEQUENCE</scope>
</reference>
<dbReference type="AlphaFoldDB" id="A0A8T0FEX9"/>
<dbReference type="Proteomes" id="UP000807504">
    <property type="component" value="Unassembled WGS sequence"/>
</dbReference>
<sequence>MDCSAVHLSNGLQYCTSVKMDCSAVHLSKWIAVLYICQNGLQCCTSIKMDCSILHLSKMDCSAVHLSKWIAVCNLSKGCSLTLSKWSICKSSKGMQCYIYQNGLQYCTSVKMDCSAVHQSKWIAALYICQNGLQCCTSVKMDYRSTNVSKTD</sequence>
<reference evidence="1" key="1">
    <citation type="journal article" date="2020" name="bioRxiv">
        <title>Chromosome-level reference genome of the European wasp spider Argiope bruennichi: a resource for studies on range expansion and evolutionary adaptation.</title>
        <authorList>
            <person name="Sheffer M.M."/>
            <person name="Hoppe A."/>
            <person name="Krehenwinkel H."/>
            <person name="Uhl G."/>
            <person name="Kuss A.W."/>
            <person name="Jensen L."/>
            <person name="Jensen C."/>
            <person name="Gillespie R.G."/>
            <person name="Hoff K.J."/>
            <person name="Prost S."/>
        </authorList>
    </citation>
    <scope>NUCLEOTIDE SEQUENCE</scope>
</reference>
<keyword evidence="2" id="KW-1185">Reference proteome</keyword>
<organism evidence="1 2">
    <name type="scientific">Argiope bruennichi</name>
    <name type="common">Wasp spider</name>
    <name type="synonym">Aranea bruennichi</name>
    <dbReference type="NCBI Taxonomy" id="94029"/>
    <lineage>
        <taxon>Eukaryota</taxon>
        <taxon>Metazoa</taxon>
        <taxon>Ecdysozoa</taxon>
        <taxon>Arthropoda</taxon>
        <taxon>Chelicerata</taxon>
        <taxon>Arachnida</taxon>
        <taxon>Araneae</taxon>
        <taxon>Araneomorphae</taxon>
        <taxon>Entelegynae</taxon>
        <taxon>Araneoidea</taxon>
        <taxon>Araneidae</taxon>
        <taxon>Argiope</taxon>
    </lineage>
</organism>
<evidence type="ECO:0000313" key="1">
    <source>
        <dbReference type="EMBL" id="KAF8787969.1"/>
    </source>
</evidence>
<accession>A0A8T0FEX9</accession>
<dbReference type="EMBL" id="JABXBU010000015">
    <property type="protein sequence ID" value="KAF8787969.1"/>
    <property type="molecule type" value="Genomic_DNA"/>
</dbReference>
<comment type="caution">
    <text evidence="1">The sequence shown here is derived from an EMBL/GenBank/DDBJ whole genome shotgun (WGS) entry which is preliminary data.</text>
</comment>